<dbReference type="Pfam" id="PF07690">
    <property type="entry name" value="MFS_1"/>
    <property type="match status" value="1"/>
</dbReference>
<sequence>MTGANAQSSGDAAYWNAVICLSLLAFTVSASEFLPANLLTPIANDLGITEGQLGQAISVSGLFAIATSLLGNSLLTRLDRRIAVMMYTGALVLSGVAITFAPNYLVFIIGRALIGITVGGFWSLSTAILARLVTSKDLPKAITILQGGGALAALIAIPLGAFLAGLIGWRAAFFMIVPIGITGLIWQAIALPAMPASHTVSVRRMFGLFHSPIFAIGMTAVTLAFMGRYAMFTYVRPFLEGVTGMNVNGLSLMLFGIGIAGLIGTIMAGFVLRNHLRAALIGLPVAMAVISLTLVPTGHIPSVTVILLLLWGLLANPIPVAWFTWIARVVPNDMEAAGGLQVALIQFAITFGAAGGGLLFDITGWWSPFVLAALLLGVAAAFAAKAAPSNTKGGLASN</sequence>
<evidence type="ECO:0000313" key="8">
    <source>
        <dbReference type="EMBL" id="MFC3706311.1"/>
    </source>
</evidence>
<keyword evidence="2" id="KW-1003">Cell membrane</keyword>
<feature type="transmembrane region" description="Helical" evidence="6">
    <location>
        <begin position="339"/>
        <end position="359"/>
    </location>
</feature>
<protein>
    <submittedName>
        <fullName evidence="8">MFS transporter</fullName>
    </submittedName>
</protein>
<dbReference type="PANTHER" id="PTHR43124">
    <property type="entry name" value="PURINE EFFLUX PUMP PBUE"/>
    <property type="match status" value="1"/>
</dbReference>
<keyword evidence="3 6" id="KW-0812">Transmembrane</keyword>
<evidence type="ECO:0000256" key="1">
    <source>
        <dbReference type="ARBA" id="ARBA00004651"/>
    </source>
</evidence>
<dbReference type="PANTHER" id="PTHR43124:SF5">
    <property type="entry name" value="PURINE RIBONUCLEOSIDE EFFLUX PUMP NEPI"/>
    <property type="match status" value="1"/>
</dbReference>
<keyword evidence="4 6" id="KW-1133">Transmembrane helix</keyword>
<keyword evidence="9" id="KW-1185">Reference proteome</keyword>
<feature type="transmembrane region" description="Helical" evidence="6">
    <location>
        <begin position="279"/>
        <end position="299"/>
    </location>
</feature>
<accession>A0ABV7X418</accession>
<comment type="subcellular location">
    <subcellularLocation>
        <location evidence="1">Cell membrane</location>
        <topology evidence="1">Multi-pass membrane protein</topology>
    </subcellularLocation>
</comment>
<dbReference type="InterPro" id="IPR050189">
    <property type="entry name" value="MFS_Efflux_Transporters"/>
</dbReference>
<dbReference type="Gene3D" id="1.20.1250.20">
    <property type="entry name" value="MFS general substrate transporter like domains"/>
    <property type="match status" value="1"/>
</dbReference>
<feature type="transmembrane region" description="Helical" evidence="6">
    <location>
        <begin position="82"/>
        <end position="102"/>
    </location>
</feature>
<dbReference type="InterPro" id="IPR036259">
    <property type="entry name" value="MFS_trans_sf"/>
</dbReference>
<dbReference type="SUPFAM" id="SSF103473">
    <property type="entry name" value="MFS general substrate transporter"/>
    <property type="match status" value="1"/>
</dbReference>
<gene>
    <name evidence="8" type="ORF">ACFOOL_16305</name>
</gene>
<keyword evidence="5 6" id="KW-0472">Membrane</keyword>
<feature type="transmembrane region" description="Helical" evidence="6">
    <location>
        <begin position="142"/>
        <end position="167"/>
    </location>
</feature>
<feature type="transmembrane region" description="Helical" evidence="6">
    <location>
        <begin position="12"/>
        <end position="33"/>
    </location>
</feature>
<dbReference type="CDD" id="cd17324">
    <property type="entry name" value="MFS_NepI_like"/>
    <property type="match status" value="1"/>
</dbReference>
<dbReference type="Proteomes" id="UP001595613">
    <property type="component" value="Unassembled WGS sequence"/>
</dbReference>
<evidence type="ECO:0000259" key="7">
    <source>
        <dbReference type="PROSITE" id="PS50850"/>
    </source>
</evidence>
<feature type="transmembrane region" description="Helical" evidence="6">
    <location>
        <begin position="305"/>
        <end position="327"/>
    </location>
</feature>
<feature type="transmembrane region" description="Helical" evidence="6">
    <location>
        <begin position="53"/>
        <end position="75"/>
    </location>
</feature>
<feature type="transmembrane region" description="Helical" evidence="6">
    <location>
        <begin position="108"/>
        <end position="130"/>
    </location>
</feature>
<dbReference type="EMBL" id="JBHRYD010000018">
    <property type="protein sequence ID" value="MFC3706311.1"/>
    <property type="molecule type" value="Genomic_DNA"/>
</dbReference>
<evidence type="ECO:0000313" key="9">
    <source>
        <dbReference type="Proteomes" id="UP001595613"/>
    </source>
</evidence>
<feature type="domain" description="Major facilitator superfamily (MFS) profile" evidence="7">
    <location>
        <begin position="17"/>
        <end position="391"/>
    </location>
</feature>
<name>A0ABV7X418_9HYPH</name>
<dbReference type="PROSITE" id="PS50850">
    <property type="entry name" value="MFS"/>
    <property type="match status" value="1"/>
</dbReference>
<dbReference type="RefSeq" id="WP_380098436.1">
    <property type="nucleotide sequence ID" value="NZ_JBHRYD010000018.1"/>
</dbReference>
<feature type="transmembrane region" description="Helical" evidence="6">
    <location>
        <begin position="365"/>
        <end position="384"/>
    </location>
</feature>
<feature type="transmembrane region" description="Helical" evidence="6">
    <location>
        <begin position="250"/>
        <end position="272"/>
    </location>
</feature>
<evidence type="ECO:0000256" key="2">
    <source>
        <dbReference type="ARBA" id="ARBA00022475"/>
    </source>
</evidence>
<comment type="caution">
    <text evidence="8">The sequence shown here is derived from an EMBL/GenBank/DDBJ whole genome shotgun (WGS) entry which is preliminary data.</text>
</comment>
<evidence type="ECO:0000256" key="6">
    <source>
        <dbReference type="SAM" id="Phobius"/>
    </source>
</evidence>
<proteinExistence type="predicted"/>
<dbReference type="InterPro" id="IPR011701">
    <property type="entry name" value="MFS"/>
</dbReference>
<evidence type="ECO:0000256" key="5">
    <source>
        <dbReference type="ARBA" id="ARBA00023136"/>
    </source>
</evidence>
<reference evidence="9" key="1">
    <citation type="journal article" date="2019" name="Int. J. Syst. Evol. Microbiol.">
        <title>The Global Catalogue of Microorganisms (GCM) 10K type strain sequencing project: providing services to taxonomists for standard genome sequencing and annotation.</title>
        <authorList>
            <consortium name="The Broad Institute Genomics Platform"/>
            <consortium name="The Broad Institute Genome Sequencing Center for Infectious Disease"/>
            <person name="Wu L."/>
            <person name="Ma J."/>
        </authorList>
    </citation>
    <scope>NUCLEOTIDE SEQUENCE [LARGE SCALE GENOMIC DNA]</scope>
    <source>
        <strain evidence="9">KCTC 42281</strain>
    </source>
</reference>
<dbReference type="InterPro" id="IPR020846">
    <property type="entry name" value="MFS_dom"/>
</dbReference>
<feature type="transmembrane region" description="Helical" evidence="6">
    <location>
        <begin position="173"/>
        <end position="194"/>
    </location>
</feature>
<evidence type="ECO:0000256" key="3">
    <source>
        <dbReference type="ARBA" id="ARBA00022692"/>
    </source>
</evidence>
<organism evidence="8 9">
    <name type="scientific">Devosia honganensis</name>
    <dbReference type="NCBI Taxonomy" id="1610527"/>
    <lineage>
        <taxon>Bacteria</taxon>
        <taxon>Pseudomonadati</taxon>
        <taxon>Pseudomonadota</taxon>
        <taxon>Alphaproteobacteria</taxon>
        <taxon>Hyphomicrobiales</taxon>
        <taxon>Devosiaceae</taxon>
        <taxon>Devosia</taxon>
    </lineage>
</organism>
<feature type="transmembrane region" description="Helical" evidence="6">
    <location>
        <begin position="206"/>
        <end position="230"/>
    </location>
</feature>
<evidence type="ECO:0000256" key="4">
    <source>
        <dbReference type="ARBA" id="ARBA00022989"/>
    </source>
</evidence>